<dbReference type="SFLD" id="SFLDG01072">
    <property type="entry name" value="dehydrogenase_like"/>
    <property type="match status" value="1"/>
</dbReference>
<proteinExistence type="predicted"/>
<keyword evidence="3" id="KW-0479">Metal-binding</keyword>
<comment type="cofactor">
    <cofactor evidence="1">
        <name>[4Fe-4S] cluster</name>
        <dbReference type="ChEBI" id="CHEBI:49883"/>
    </cofactor>
</comment>
<evidence type="ECO:0000256" key="3">
    <source>
        <dbReference type="ARBA" id="ARBA00022723"/>
    </source>
</evidence>
<name>A0ABX7XRH0_9BACT</name>
<dbReference type="PANTHER" id="PTHR43273:SF8">
    <property type="entry name" value="RADICAL SAM DOMAIN PROTEIN"/>
    <property type="match status" value="1"/>
</dbReference>
<dbReference type="SFLD" id="SFLDS00029">
    <property type="entry name" value="Radical_SAM"/>
    <property type="match status" value="1"/>
</dbReference>
<dbReference type="SFLD" id="SFLDG01067">
    <property type="entry name" value="SPASM/twitch_domain_containing"/>
    <property type="match status" value="1"/>
</dbReference>
<evidence type="ECO:0000313" key="8">
    <source>
        <dbReference type="Proteomes" id="UP000682195"/>
    </source>
</evidence>
<gene>
    <name evidence="7" type="ORF">J5A58_03745</name>
</gene>
<dbReference type="InterPro" id="IPR023867">
    <property type="entry name" value="Sulphatase_maturase_rSAM"/>
</dbReference>
<keyword evidence="4" id="KW-0408">Iron</keyword>
<dbReference type="InterPro" id="IPR013785">
    <property type="entry name" value="Aldolase_TIM"/>
</dbReference>
<keyword evidence="8" id="KW-1185">Reference proteome</keyword>
<evidence type="ECO:0000256" key="4">
    <source>
        <dbReference type="ARBA" id="ARBA00023004"/>
    </source>
</evidence>
<dbReference type="CDD" id="cd01335">
    <property type="entry name" value="Radical_SAM"/>
    <property type="match status" value="1"/>
</dbReference>
<dbReference type="PROSITE" id="PS51918">
    <property type="entry name" value="RADICAL_SAM"/>
    <property type="match status" value="1"/>
</dbReference>
<keyword evidence="5" id="KW-0411">Iron-sulfur</keyword>
<dbReference type="InterPro" id="IPR007197">
    <property type="entry name" value="rSAM"/>
</dbReference>
<dbReference type="SFLD" id="SFLDG01384">
    <property type="entry name" value="thioether_bond_formation_requi"/>
    <property type="match status" value="1"/>
</dbReference>
<dbReference type="InterPro" id="IPR058240">
    <property type="entry name" value="rSAM_sf"/>
</dbReference>
<accession>A0ABX7XRH0</accession>
<dbReference type="Gene3D" id="3.20.20.70">
    <property type="entry name" value="Aldolase class I"/>
    <property type="match status" value="1"/>
</dbReference>
<protein>
    <submittedName>
        <fullName evidence="7">Radical SAM protein</fullName>
    </submittedName>
</protein>
<feature type="domain" description="Radical SAM core" evidence="6">
    <location>
        <begin position="1"/>
        <end position="232"/>
    </location>
</feature>
<reference evidence="7 8" key="1">
    <citation type="submission" date="2021-03" db="EMBL/GenBank/DDBJ databases">
        <title>Human Oral Microbial Genomes.</title>
        <authorList>
            <person name="Johnston C.D."/>
            <person name="Chen T."/>
            <person name="Dewhirst F.E."/>
        </authorList>
    </citation>
    <scope>NUCLEOTIDE SEQUENCE [LARGE SCALE GENOMIC DNA]</scope>
    <source>
        <strain evidence="7 8">F0054</strain>
    </source>
</reference>
<evidence type="ECO:0000256" key="2">
    <source>
        <dbReference type="ARBA" id="ARBA00022691"/>
    </source>
</evidence>
<sequence>MKCSCFVLKITECCNLACKYCYMFRGGDFSFKHKPKLMSIEIAHKAILRAKEHCLKHKLKNFNFVLHGGEPLIAGKKFILDFTTYAKKVFKDTDINVIVGLQTNGTLIDEEWCNIFKKCHINVGISIDGKKEDHDKNRVDLSGRGTFDRVINAINLCKKNNIELGVLSVLNVNTDPTESYELYKSLNVKGADVLFLEANYDKLPPKPIEGKFVGSDTPAGDWLIKFFDLWYNDENNFFERHFSQYVKSILGAITNGDDLGESNNEILTIESNGEYESEDALRICGNDFTKTNINVFDSTVDNALTTKLSKAYYHSHKYLPKKCLACPIKQTCGGGYMPHRYSSLNGFNNPSIYCKDLLKLITHVQNSIVDSLANSNFVNFSLDKITYEEALDIIERDEFKIKGKSYFSQIECF</sequence>
<keyword evidence="2" id="KW-0949">S-adenosyl-L-methionine</keyword>
<organism evidence="7 8">
    <name type="scientific">Prevotella melaninogenica</name>
    <dbReference type="NCBI Taxonomy" id="28132"/>
    <lineage>
        <taxon>Bacteria</taxon>
        <taxon>Pseudomonadati</taxon>
        <taxon>Bacteroidota</taxon>
        <taxon>Bacteroidia</taxon>
        <taxon>Bacteroidales</taxon>
        <taxon>Prevotellaceae</taxon>
        <taxon>Prevotella</taxon>
    </lineage>
</organism>
<dbReference type="Pfam" id="PF04055">
    <property type="entry name" value="Radical_SAM"/>
    <property type="match status" value="1"/>
</dbReference>
<dbReference type="PANTHER" id="PTHR43273">
    <property type="entry name" value="ANAEROBIC SULFATASE-MATURATING ENZYME HOMOLOG ASLB-RELATED"/>
    <property type="match status" value="1"/>
</dbReference>
<evidence type="ECO:0000259" key="6">
    <source>
        <dbReference type="PROSITE" id="PS51918"/>
    </source>
</evidence>
<evidence type="ECO:0000256" key="5">
    <source>
        <dbReference type="ARBA" id="ARBA00023014"/>
    </source>
</evidence>
<dbReference type="Proteomes" id="UP000682195">
    <property type="component" value="Chromosome 1"/>
</dbReference>
<evidence type="ECO:0000256" key="1">
    <source>
        <dbReference type="ARBA" id="ARBA00001966"/>
    </source>
</evidence>
<dbReference type="SFLD" id="SFLDG01386">
    <property type="entry name" value="main_SPASM_domain-containing"/>
    <property type="match status" value="1"/>
</dbReference>
<evidence type="ECO:0000313" key="7">
    <source>
        <dbReference type="EMBL" id="QUB76097.1"/>
    </source>
</evidence>
<dbReference type="RefSeq" id="WP_088400664.1">
    <property type="nucleotide sequence ID" value="NZ_CP072361.1"/>
</dbReference>
<dbReference type="EMBL" id="CP072361">
    <property type="protein sequence ID" value="QUB76097.1"/>
    <property type="molecule type" value="Genomic_DNA"/>
</dbReference>
<dbReference type="SUPFAM" id="SSF102114">
    <property type="entry name" value="Radical SAM enzymes"/>
    <property type="match status" value="1"/>
</dbReference>